<dbReference type="Pfam" id="PF03279">
    <property type="entry name" value="Lip_A_acyltrans"/>
    <property type="match status" value="1"/>
</dbReference>
<dbReference type="CDD" id="cd07984">
    <property type="entry name" value="LPLAT_LABLAT-like"/>
    <property type="match status" value="1"/>
</dbReference>
<keyword evidence="3" id="KW-0997">Cell inner membrane</keyword>
<keyword evidence="8" id="KW-1185">Reference proteome</keyword>
<evidence type="ECO:0000313" key="8">
    <source>
        <dbReference type="Proteomes" id="UP000249910"/>
    </source>
</evidence>
<gene>
    <name evidence="7" type="ORF">CDV26_11345</name>
</gene>
<evidence type="ECO:0000313" key="7">
    <source>
        <dbReference type="EMBL" id="ASG69072.1"/>
    </source>
</evidence>
<evidence type="ECO:0000256" key="6">
    <source>
        <dbReference type="ARBA" id="ARBA00023315"/>
    </source>
</evidence>
<sequence length="226" mass="25949">MIIDKFAVWNGKITMKDINFSKQHRSNLNNAISSKKGGIIFTAHIGNLDVARALSKYDYQMKINALVFSKHAPKFNKLLTKVTSKYEIGMICVQEVSPELAINLYDRVQNGEFIVIAADRTSITKPEREVNSVFLGEKAAFPQGAFILASLLKCPAYFMLCPKKNDTFDLIFDNFSLDGITLNKKNRKADLEKYSQQYASLLELYCKLYSLQWFNFFDFWYSGEIR</sequence>
<evidence type="ECO:0000256" key="2">
    <source>
        <dbReference type="ARBA" id="ARBA00022475"/>
    </source>
</evidence>
<dbReference type="Proteomes" id="UP000249910">
    <property type="component" value="Chromosome"/>
</dbReference>
<keyword evidence="5" id="KW-0472">Membrane</keyword>
<accession>A0ABN5B340</accession>
<evidence type="ECO:0000256" key="1">
    <source>
        <dbReference type="ARBA" id="ARBA00004533"/>
    </source>
</evidence>
<dbReference type="PANTHER" id="PTHR30606">
    <property type="entry name" value="LIPID A BIOSYNTHESIS LAUROYL ACYLTRANSFERASE"/>
    <property type="match status" value="1"/>
</dbReference>
<evidence type="ECO:0000256" key="4">
    <source>
        <dbReference type="ARBA" id="ARBA00022679"/>
    </source>
</evidence>
<proteinExistence type="predicted"/>
<protein>
    <submittedName>
        <fullName evidence="7">Acyltransferase</fullName>
    </submittedName>
</protein>
<keyword evidence="4" id="KW-0808">Transferase</keyword>
<evidence type="ECO:0000256" key="3">
    <source>
        <dbReference type="ARBA" id="ARBA00022519"/>
    </source>
</evidence>
<dbReference type="PANTHER" id="PTHR30606:SF9">
    <property type="entry name" value="LIPID A BIOSYNTHESIS LAUROYLTRANSFERASE"/>
    <property type="match status" value="1"/>
</dbReference>
<dbReference type="GO" id="GO:0016746">
    <property type="term" value="F:acyltransferase activity"/>
    <property type="evidence" value="ECO:0007669"/>
    <property type="project" value="UniProtKB-KW"/>
</dbReference>
<comment type="subcellular location">
    <subcellularLocation>
        <location evidence="1">Cell inner membrane</location>
    </subcellularLocation>
</comment>
<reference evidence="7 8" key="1">
    <citation type="submission" date="2017-06" db="EMBL/GenBank/DDBJ databases">
        <title>Complete genome of Francisella halioticida.</title>
        <authorList>
            <person name="Sjodin A."/>
        </authorList>
    </citation>
    <scope>NUCLEOTIDE SEQUENCE [LARGE SCALE GENOMIC DNA]</scope>
    <source>
        <strain evidence="7 8">DSM 23729</strain>
    </source>
</reference>
<keyword evidence="2" id="KW-1003">Cell membrane</keyword>
<dbReference type="EMBL" id="CP022132">
    <property type="protein sequence ID" value="ASG69072.1"/>
    <property type="molecule type" value="Genomic_DNA"/>
</dbReference>
<evidence type="ECO:0000256" key="5">
    <source>
        <dbReference type="ARBA" id="ARBA00023136"/>
    </source>
</evidence>
<name>A0ABN5B340_9GAMM</name>
<keyword evidence="6 7" id="KW-0012">Acyltransferase</keyword>
<dbReference type="InterPro" id="IPR004960">
    <property type="entry name" value="LipA_acyltrans"/>
</dbReference>
<organism evidence="7 8">
    <name type="scientific">Francisella halioticida</name>
    <dbReference type="NCBI Taxonomy" id="549298"/>
    <lineage>
        <taxon>Bacteria</taxon>
        <taxon>Pseudomonadati</taxon>
        <taxon>Pseudomonadota</taxon>
        <taxon>Gammaproteobacteria</taxon>
        <taxon>Thiotrichales</taxon>
        <taxon>Francisellaceae</taxon>
        <taxon>Francisella</taxon>
    </lineage>
</organism>